<dbReference type="InterPro" id="IPR021990">
    <property type="entry name" value="Mediator_Med12_LCEWAV"/>
</dbReference>
<feature type="compositionally biased region" description="Polar residues" evidence="8">
    <location>
        <begin position="614"/>
        <end position="628"/>
    </location>
</feature>
<dbReference type="GO" id="GO:0003712">
    <property type="term" value="F:transcription coregulator activity"/>
    <property type="evidence" value="ECO:0007669"/>
    <property type="project" value="InterPro"/>
</dbReference>
<keyword evidence="5" id="KW-0010">Activator</keyword>
<keyword evidence="6" id="KW-0804">Transcription</keyword>
<feature type="region of interest" description="Disordered" evidence="8">
    <location>
        <begin position="1"/>
        <end position="50"/>
    </location>
</feature>
<dbReference type="Proteomes" id="UP000046393">
    <property type="component" value="Unplaced"/>
</dbReference>
<feature type="compositionally biased region" description="Polar residues" evidence="8">
    <location>
        <begin position="1713"/>
        <end position="1726"/>
    </location>
</feature>
<feature type="compositionally biased region" description="Basic and acidic residues" evidence="8">
    <location>
        <begin position="40"/>
        <end position="50"/>
    </location>
</feature>
<dbReference type="InterPro" id="IPR019035">
    <property type="entry name" value="Mediator_Med12"/>
</dbReference>
<dbReference type="WBParaSite" id="SMUV_0000130101-mRNA-1">
    <property type="protein sequence ID" value="SMUV_0000130101-mRNA-1"/>
    <property type="gene ID" value="SMUV_0000130101"/>
</dbReference>
<evidence type="ECO:0000256" key="6">
    <source>
        <dbReference type="ARBA" id="ARBA00023163"/>
    </source>
</evidence>
<proteinExistence type="inferred from homology"/>
<feature type="region of interest" description="Disordered" evidence="8">
    <location>
        <begin position="1704"/>
        <end position="1730"/>
    </location>
</feature>
<protein>
    <submittedName>
        <fullName evidence="11">Med12 domain-containing protein</fullName>
    </submittedName>
</protein>
<dbReference type="STRING" id="451379.A0A0N5AAX5"/>
<accession>A0A0N5AAX5</accession>
<dbReference type="Pfam" id="PF12145">
    <property type="entry name" value="Med12-LCEWAV"/>
    <property type="match status" value="1"/>
</dbReference>
<feature type="compositionally biased region" description="Low complexity" evidence="8">
    <location>
        <begin position="1787"/>
        <end position="1796"/>
    </location>
</feature>
<evidence type="ECO:0000256" key="7">
    <source>
        <dbReference type="ARBA" id="ARBA00023242"/>
    </source>
</evidence>
<dbReference type="GO" id="GO:0016592">
    <property type="term" value="C:mediator complex"/>
    <property type="evidence" value="ECO:0007669"/>
    <property type="project" value="InterPro"/>
</dbReference>
<sequence length="1947" mass="219189">MSSGGTGKSLNVVTWHNQTSQRRPLKRGRLGPPDVYPQEPKQDEDNLGDDRLRKGYQVAITSYEHESIVWNAKVPRLNKLDETMSRGAQIIMQVMNRKAELNANLDKERKRGSKEGAFQGFSHTTTQAVKSKERKEWFLDLARGKSLASLVKRPPFFKKKEGALEYLCDYKVPVLRALWYLKLTAVGQAVASNLAKQKKSFIDQLACEQGALFTKFIRCMLTQISETHNLEQNLVYTERWPYFVCLCKHAYEDGMLERQEFLMDLCDIFGERFLTTSDNKPHFFTLFRMFLMFFSQYIDQITQNLILSRRCAYLIARRLAICKEEAESLSGGDKLINCKELFHGMMQCQNQKPIISILTGMLHAILIDCPAALVWNSFQVSEGKFPPMVQQLCGSPLDQLPCDIEDLPTLPGYGSDKMKELIQERVNEVRRRSIAVENHWSLNRMKKTNFATVVYACLEVLGALDAARIDQPRYIEKIYNIVFGGQNEEKFEYEDAIRVKVLLHWAVTVEREGTHRALVVAYILNYRKHRKEKQFGDEELQNILLEYLNTEAPQPTDLHFEEEFKNLMLLFYELQKLQLFSHDSYVSGLITTGEMSYQTPVLALIKSRESAAAASQNNDGQATKNNVNGGEEKLNNDGLGTSIAEMQKDLPDEHPFMGNELSQHERLLIHFPIPQSKQFRSDCNQRALLLHGVGEQREVALNDLRKVAKEIIKIWSKRIVIEFSQKPVEIRFKKRATPEQINSAVQKFKVQSYYDQVVLCGWFTEVFISMVSDFVDGHNSVLPSAEGLDVLLSMLDHCKFISGIMDFAKYLLPLLVELERKLTEQRVDCIPSNISAQLGFVLVAYISHHFNYFVLSKHAVDVVNGLYRIVEKQLSAKYLTGWGRTIAIFVTNTKKFLLETDLPRKKLEVKHEEPVRIAPVKQQLNTGAKYNADVFKKLLDSPRRIFSFNDYREWCTILEKFCDARYKFVVSAVKCAHHCGDNYDRLVELANICGHISAIASLSSEWCAAMQALCCSSVAGNHGFEELLFDINVEDSKCHTTLATFYMLLAGRSCFSMNVLFHELLHTVFRTLINSDSSKTDVDAEPGVCLALLVLANMVCQSEKPIILSPVYAGENYTDRQLFGMADKYILSASHLFDMNNTIFDLLFSIASISDCSKNKLRDYHDENKGDQGFCREYIAQLSKAVLLAMCEQDWITQRVYRICEESSLDLFNSPNLRKNGLGQQLLRMALRRKCERKVVNDLTICNGNSKKSLIDKLFSVLNIWNMRATYFDLKLMIKEISPEGTGKVVQQGAIAADALIGEIGKCCRDLFVNSRGKAESLPENATGKGFRLKYINNFWLISPLIHSCPKPVNLPTSFSGLTVQTKFLKEAALMLDTTTNCSHERVKQSVWLLSQEPFINLVLTCIKGEDLQRDGLVTSILKQLQEVASKIKDNPFLPYINKFSLEREGILLRCSLIGGMFDSVCHQMCCDAWALLFFQLMIYGVISLEKDGCSFESCYDMLSTLLIWSKTDPVNVTAINSQDPDTKYRFGSYASIIKKLKKELNERTLIPELRSLLQFLPISKSTFDVVSAETYGTVVTSPQKLSKGQFGTTPSKVFRIGLQLGEKSKLSAYDMIQNFNSESAVKRSWNWAMFQAVKLDKSPVPIQRHIQRLIQHTHYIEFSRPAICGGPIGPMKECALEFLSPPVMDTETSMRLPSAVGSASSISGSVPTGTNAPTTGNSASSELPVGPNRPIGYQNGTPINVNQNSNAESMMFAGSLQAVPDLNRNPASASPRGGRGGRRRGTGPASRATGTIRKKRQALEKAQGLASQIAQGVSSATAPTNTTFWGGQPAPQNPPMGYMSAQQAAISQQENSKTTIQRFVMKRQAANASSSSAQGFGAMTSASGNQYNPMMMKMENGVAPMDHQQSYSGPTPQLGMVQDQQRTQFGSQQDVYVQQAQPNPTN</sequence>
<dbReference type="SMART" id="SM01281">
    <property type="entry name" value="Med12"/>
    <property type="match status" value="1"/>
</dbReference>
<feature type="compositionally biased region" description="Polar residues" evidence="8">
    <location>
        <begin position="8"/>
        <end position="21"/>
    </location>
</feature>
<comment type="similarity">
    <text evidence="2">Belongs to the Mediator complex subunit 12 family.</text>
</comment>
<evidence type="ECO:0000256" key="8">
    <source>
        <dbReference type="SAM" id="MobiDB-lite"/>
    </source>
</evidence>
<feature type="region of interest" description="Disordered" evidence="8">
    <location>
        <begin position="1904"/>
        <end position="1947"/>
    </location>
</feature>
<feature type="region of interest" description="Disordered" evidence="8">
    <location>
        <begin position="1766"/>
        <end position="1798"/>
    </location>
</feature>
<evidence type="ECO:0000256" key="3">
    <source>
        <dbReference type="ARBA" id="ARBA00022491"/>
    </source>
</evidence>
<feature type="domain" description="Mediator complex subunit Med12" evidence="9">
    <location>
        <begin position="120"/>
        <end position="182"/>
    </location>
</feature>
<evidence type="ECO:0000313" key="11">
    <source>
        <dbReference type="WBParaSite" id="SMUV_0000130101-mRNA-1"/>
    </source>
</evidence>
<dbReference type="PANTHER" id="PTHR46567:SF1">
    <property type="entry name" value="MEDIATOR OF RNA POLYMERASE II TRANSCRIPTION SUBUNIT 12"/>
    <property type="match status" value="1"/>
</dbReference>
<evidence type="ECO:0000259" key="9">
    <source>
        <dbReference type="SMART" id="SM01281"/>
    </source>
</evidence>
<keyword evidence="3" id="KW-0678">Repressor</keyword>
<feature type="region of interest" description="Disordered" evidence="8">
    <location>
        <begin position="614"/>
        <end position="638"/>
    </location>
</feature>
<comment type="subcellular location">
    <subcellularLocation>
        <location evidence="1">Nucleus</location>
    </subcellularLocation>
</comment>
<keyword evidence="7" id="KW-0539">Nucleus</keyword>
<keyword evidence="10" id="KW-1185">Reference proteome</keyword>
<feature type="compositionally biased region" description="Polar residues" evidence="8">
    <location>
        <begin position="1923"/>
        <end position="1947"/>
    </location>
</feature>
<dbReference type="PANTHER" id="PTHR46567">
    <property type="entry name" value="MEDIATOR OF RNA POLYMERASE II TRANSCRIPTION SUBUNIT 12"/>
    <property type="match status" value="1"/>
</dbReference>
<evidence type="ECO:0000256" key="1">
    <source>
        <dbReference type="ARBA" id="ARBA00004123"/>
    </source>
</evidence>
<reference evidence="11" key="1">
    <citation type="submission" date="2017-02" db="UniProtKB">
        <authorList>
            <consortium name="WormBaseParasite"/>
        </authorList>
    </citation>
    <scope>IDENTIFICATION</scope>
</reference>
<organism evidence="10 11">
    <name type="scientific">Syphacia muris</name>
    <dbReference type="NCBI Taxonomy" id="451379"/>
    <lineage>
        <taxon>Eukaryota</taxon>
        <taxon>Metazoa</taxon>
        <taxon>Ecdysozoa</taxon>
        <taxon>Nematoda</taxon>
        <taxon>Chromadorea</taxon>
        <taxon>Rhabditida</taxon>
        <taxon>Spirurina</taxon>
        <taxon>Oxyuridomorpha</taxon>
        <taxon>Oxyuroidea</taxon>
        <taxon>Oxyuridae</taxon>
        <taxon>Syphacia</taxon>
    </lineage>
</organism>
<dbReference type="GO" id="GO:0006357">
    <property type="term" value="P:regulation of transcription by RNA polymerase II"/>
    <property type="evidence" value="ECO:0007669"/>
    <property type="project" value="InterPro"/>
</dbReference>
<evidence type="ECO:0000256" key="5">
    <source>
        <dbReference type="ARBA" id="ARBA00023159"/>
    </source>
</evidence>
<evidence type="ECO:0000313" key="10">
    <source>
        <dbReference type="Proteomes" id="UP000046393"/>
    </source>
</evidence>
<name>A0A0N5AAX5_9BILA</name>
<dbReference type="Pfam" id="PF09497">
    <property type="entry name" value="Med12"/>
    <property type="match status" value="1"/>
</dbReference>
<keyword evidence="4" id="KW-0805">Transcription regulation</keyword>
<evidence type="ECO:0000256" key="4">
    <source>
        <dbReference type="ARBA" id="ARBA00023015"/>
    </source>
</evidence>
<evidence type="ECO:0000256" key="2">
    <source>
        <dbReference type="ARBA" id="ARBA00010289"/>
    </source>
</evidence>